<feature type="transmembrane region" description="Helical" evidence="6">
    <location>
        <begin position="302"/>
        <end position="325"/>
    </location>
</feature>
<comment type="subcellular location">
    <subcellularLocation>
        <location evidence="1">Cell membrane</location>
        <topology evidence="1">Multi-pass membrane protein</topology>
    </subcellularLocation>
</comment>
<dbReference type="EMBL" id="LT629711">
    <property type="protein sequence ID" value="SDP58540.1"/>
    <property type="molecule type" value="Genomic_DNA"/>
</dbReference>
<feature type="transmembrane region" description="Helical" evidence="6">
    <location>
        <begin position="337"/>
        <end position="360"/>
    </location>
</feature>
<name>A0A1H0TXN4_9MICO</name>
<feature type="transmembrane region" description="Helical" evidence="6">
    <location>
        <begin position="113"/>
        <end position="131"/>
    </location>
</feature>
<dbReference type="InterPro" id="IPR050189">
    <property type="entry name" value="MFS_Efflux_Transporters"/>
</dbReference>
<dbReference type="PROSITE" id="PS50850">
    <property type="entry name" value="MFS"/>
    <property type="match status" value="1"/>
</dbReference>
<feature type="transmembrane region" description="Helical" evidence="6">
    <location>
        <begin position="170"/>
        <end position="193"/>
    </location>
</feature>
<reference evidence="9" key="1">
    <citation type="submission" date="2016-10" db="EMBL/GenBank/DDBJ databases">
        <authorList>
            <person name="Varghese N."/>
            <person name="Submissions S."/>
        </authorList>
    </citation>
    <scope>NUCLEOTIDE SEQUENCE [LARGE SCALE GENOMIC DNA]</scope>
    <source>
        <strain evidence="9">DSM 22329</strain>
    </source>
</reference>
<dbReference type="PANTHER" id="PTHR43124:SF3">
    <property type="entry name" value="CHLORAMPHENICOL EFFLUX PUMP RV0191"/>
    <property type="match status" value="1"/>
</dbReference>
<dbReference type="InterPro" id="IPR011701">
    <property type="entry name" value="MFS"/>
</dbReference>
<dbReference type="InterPro" id="IPR020846">
    <property type="entry name" value="MFS_dom"/>
</dbReference>
<dbReference type="InterPro" id="IPR036259">
    <property type="entry name" value="MFS_trans_sf"/>
</dbReference>
<evidence type="ECO:0000256" key="3">
    <source>
        <dbReference type="ARBA" id="ARBA00022692"/>
    </source>
</evidence>
<dbReference type="GO" id="GO:0005886">
    <property type="term" value="C:plasma membrane"/>
    <property type="evidence" value="ECO:0007669"/>
    <property type="project" value="UniProtKB-SubCell"/>
</dbReference>
<evidence type="ECO:0000256" key="1">
    <source>
        <dbReference type="ARBA" id="ARBA00004651"/>
    </source>
</evidence>
<keyword evidence="3 6" id="KW-0812">Transmembrane</keyword>
<keyword evidence="4 6" id="KW-1133">Transmembrane helix</keyword>
<dbReference type="GO" id="GO:0022857">
    <property type="term" value="F:transmembrane transporter activity"/>
    <property type="evidence" value="ECO:0007669"/>
    <property type="project" value="InterPro"/>
</dbReference>
<evidence type="ECO:0000256" key="6">
    <source>
        <dbReference type="SAM" id="Phobius"/>
    </source>
</evidence>
<feature type="transmembrane region" description="Helical" evidence="6">
    <location>
        <begin position="214"/>
        <end position="236"/>
    </location>
</feature>
<keyword evidence="2" id="KW-1003">Cell membrane</keyword>
<dbReference type="AlphaFoldDB" id="A0A1H0TXN4"/>
<feature type="transmembrane region" description="Helical" evidence="6">
    <location>
        <begin position="248"/>
        <end position="266"/>
    </location>
</feature>
<dbReference type="STRING" id="443156.SAMN04489867_3020"/>
<feature type="transmembrane region" description="Helical" evidence="6">
    <location>
        <begin position="366"/>
        <end position="384"/>
    </location>
</feature>
<protein>
    <submittedName>
        <fullName evidence="8">Predicted arabinose efflux permease, MFS family</fullName>
    </submittedName>
</protein>
<feature type="transmembrane region" description="Helical" evidence="6">
    <location>
        <begin position="138"/>
        <end position="158"/>
    </location>
</feature>
<evidence type="ECO:0000313" key="9">
    <source>
        <dbReference type="Proteomes" id="UP000199077"/>
    </source>
</evidence>
<evidence type="ECO:0000256" key="5">
    <source>
        <dbReference type="ARBA" id="ARBA00023136"/>
    </source>
</evidence>
<gene>
    <name evidence="8" type="ORF">SAMN04489867_3020</name>
</gene>
<dbReference type="PANTHER" id="PTHR43124">
    <property type="entry name" value="PURINE EFFLUX PUMP PBUE"/>
    <property type="match status" value="1"/>
</dbReference>
<feature type="transmembrane region" description="Helical" evidence="6">
    <location>
        <begin position="21"/>
        <end position="42"/>
    </location>
</feature>
<evidence type="ECO:0000256" key="4">
    <source>
        <dbReference type="ARBA" id="ARBA00022989"/>
    </source>
</evidence>
<dbReference type="CDD" id="cd17324">
    <property type="entry name" value="MFS_NepI_like"/>
    <property type="match status" value="1"/>
</dbReference>
<feature type="transmembrane region" description="Helical" evidence="6">
    <location>
        <begin position="54"/>
        <end position="72"/>
    </location>
</feature>
<organism evidence="8 9">
    <name type="scientific">Pedococcus dokdonensis</name>
    <dbReference type="NCBI Taxonomy" id="443156"/>
    <lineage>
        <taxon>Bacteria</taxon>
        <taxon>Bacillati</taxon>
        <taxon>Actinomycetota</taxon>
        <taxon>Actinomycetes</taxon>
        <taxon>Micrococcales</taxon>
        <taxon>Intrasporangiaceae</taxon>
        <taxon>Pedococcus</taxon>
    </lineage>
</organism>
<dbReference type="RefSeq" id="WP_157693067.1">
    <property type="nucleotide sequence ID" value="NZ_LT629711.1"/>
</dbReference>
<feature type="transmembrane region" description="Helical" evidence="6">
    <location>
        <begin position="84"/>
        <end position="107"/>
    </location>
</feature>
<sequence length="406" mass="40565">MNSPSTAGGGPRHPTRVQIGLLAAAVFMAVTTELMPAGVLPWLSADLGVENERAGLLVTAYAFVVAATAVPLTTATMRWPRRRLIVTVLLGYAVSNVLMAIAGSLVVAGAARVVGGLSHAVLFSIVTAYAARLVRPDLVGRTVAVLWLGTALALLAGLPAGTSLGAATSWRWPFVVLAVLGVALAACAGTLLAPVESSEPGTTSLSGVVRSPGVARVAIATGLVMLGNFTAYTYVATLLLSAGFSKDAVGPGLLAHGLAGLAGLWWSARLADRRPRLGLTISLALLVCSLLGLALAQDSAAATVVALVGWGAAYGGLATFFNAAALRATPARDTATALINVAFNLGIGGGAVLGSLVIGAGGRAPALAPLAAGLVAVGLLVVLAGRRHAFPSGAAPEREAPGQHPS</sequence>
<feature type="transmembrane region" description="Helical" evidence="6">
    <location>
        <begin position="278"/>
        <end position="296"/>
    </location>
</feature>
<proteinExistence type="predicted"/>
<feature type="domain" description="Major facilitator superfamily (MFS) profile" evidence="7">
    <location>
        <begin position="17"/>
        <end position="390"/>
    </location>
</feature>
<dbReference type="Gene3D" id="1.20.1250.20">
    <property type="entry name" value="MFS general substrate transporter like domains"/>
    <property type="match status" value="1"/>
</dbReference>
<evidence type="ECO:0000313" key="8">
    <source>
        <dbReference type="EMBL" id="SDP58540.1"/>
    </source>
</evidence>
<dbReference type="Pfam" id="PF07690">
    <property type="entry name" value="MFS_1"/>
    <property type="match status" value="1"/>
</dbReference>
<accession>A0A1H0TXN4</accession>
<dbReference type="OrthoDB" id="2810795at2"/>
<keyword evidence="9" id="KW-1185">Reference proteome</keyword>
<evidence type="ECO:0000259" key="7">
    <source>
        <dbReference type="PROSITE" id="PS50850"/>
    </source>
</evidence>
<dbReference type="SUPFAM" id="SSF103473">
    <property type="entry name" value="MFS general substrate transporter"/>
    <property type="match status" value="1"/>
</dbReference>
<evidence type="ECO:0000256" key="2">
    <source>
        <dbReference type="ARBA" id="ARBA00022475"/>
    </source>
</evidence>
<keyword evidence="5 6" id="KW-0472">Membrane</keyword>
<dbReference type="Proteomes" id="UP000199077">
    <property type="component" value="Chromosome I"/>
</dbReference>